<keyword evidence="1" id="KW-0812">Transmembrane</keyword>
<evidence type="ECO:0000313" key="4">
    <source>
        <dbReference type="Proteomes" id="UP000236732"/>
    </source>
</evidence>
<evidence type="ECO:0000259" key="2">
    <source>
        <dbReference type="Pfam" id="PF14020"/>
    </source>
</evidence>
<dbReference type="EMBL" id="FNVT01000005">
    <property type="protein sequence ID" value="SEG85968.1"/>
    <property type="molecule type" value="Genomic_DNA"/>
</dbReference>
<evidence type="ECO:0000256" key="1">
    <source>
        <dbReference type="SAM" id="Phobius"/>
    </source>
</evidence>
<gene>
    <name evidence="3" type="ORF">SAMN05444920_105618</name>
</gene>
<feature type="domain" description="DUF4236" evidence="2">
    <location>
        <begin position="3"/>
        <end position="52"/>
    </location>
</feature>
<reference evidence="3 4" key="1">
    <citation type="submission" date="2016-10" db="EMBL/GenBank/DDBJ databases">
        <authorList>
            <person name="de Groot N.N."/>
        </authorList>
    </citation>
    <scope>NUCLEOTIDE SEQUENCE [LARGE SCALE GENOMIC DNA]</scope>
    <source>
        <strain evidence="3 4">CGMCC 4.7037</strain>
    </source>
</reference>
<dbReference type="Proteomes" id="UP000236732">
    <property type="component" value="Unassembled WGS sequence"/>
</dbReference>
<feature type="transmembrane region" description="Helical" evidence="1">
    <location>
        <begin position="93"/>
        <end position="125"/>
    </location>
</feature>
<proteinExistence type="predicted"/>
<accession>A0A1H6DL73</accession>
<protein>
    <submittedName>
        <fullName evidence="3">DNA polymerase-3 subunit epsilon</fullName>
    </submittedName>
</protein>
<keyword evidence="1" id="KW-0472">Membrane</keyword>
<evidence type="ECO:0000313" key="3">
    <source>
        <dbReference type="EMBL" id="SEG85968.1"/>
    </source>
</evidence>
<dbReference type="InterPro" id="IPR025330">
    <property type="entry name" value="DUF4236"/>
</dbReference>
<organism evidence="3 4">
    <name type="scientific">Nonomuraea solani</name>
    <dbReference type="NCBI Taxonomy" id="1144553"/>
    <lineage>
        <taxon>Bacteria</taxon>
        <taxon>Bacillati</taxon>
        <taxon>Actinomycetota</taxon>
        <taxon>Actinomycetes</taxon>
        <taxon>Streptosporangiales</taxon>
        <taxon>Streptosporangiaceae</taxon>
        <taxon>Nonomuraea</taxon>
    </lineage>
</organism>
<keyword evidence="4" id="KW-1185">Reference proteome</keyword>
<dbReference type="AlphaFoldDB" id="A0A1H6DL73"/>
<sequence>MGFYVRTSLRAGPFRFTLSQAGMAVSTAIPGLRVGMGPRGNVVRMGRGTVSYRTVAPGRDVVMHDVVSLIPAQPSDVVQQLQKAAGRRPYWPFALATVLVAGLVTGRFGLVIIAIGLPFVLWVALRDRAARAVVVMYDVTDEAAARFDHLVNAITDLQRTHGFWLITASGAIASTYQFKVNAGASNLLRRLNATALLAGPRILITNVAVPTLTAGNLSVHFLPDRVLIRDGRHIADLAYQHLHVGVEHSRFIETGPVPRDGTVVDSTWRYVNVKGGPDCRFKNNARLPILLYGRLTLRSHNGLNLVWDASQAPLVHAVANALHHSITARPPVIHS</sequence>
<keyword evidence="1" id="KW-1133">Transmembrane helix</keyword>
<name>A0A1H6DL73_9ACTN</name>
<dbReference type="OrthoDB" id="5111285at2"/>
<dbReference type="Pfam" id="PF14020">
    <property type="entry name" value="DUF4236"/>
    <property type="match status" value="1"/>
</dbReference>